<proteinExistence type="predicted"/>
<organism evidence="1 2">
    <name type="scientific">Nephila pilipes</name>
    <name type="common">Giant wood spider</name>
    <name type="synonym">Nephila maculata</name>
    <dbReference type="NCBI Taxonomy" id="299642"/>
    <lineage>
        <taxon>Eukaryota</taxon>
        <taxon>Metazoa</taxon>
        <taxon>Ecdysozoa</taxon>
        <taxon>Arthropoda</taxon>
        <taxon>Chelicerata</taxon>
        <taxon>Arachnida</taxon>
        <taxon>Araneae</taxon>
        <taxon>Araneomorphae</taxon>
        <taxon>Entelegynae</taxon>
        <taxon>Araneoidea</taxon>
        <taxon>Nephilidae</taxon>
        <taxon>Nephila</taxon>
    </lineage>
</organism>
<gene>
    <name evidence="1" type="primary">AVEN_266885_1</name>
    <name evidence="1" type="ORF">NPIL_312461</name>
</gene>
<sequence length="128" mass="14771">MPSLQIYRFNRIMLVVNASPFLLAATVKHHIVKYRKSHPITVQHLDSFMYVDDWITGQGTREEALLIPLHAENIIKEAGREMRKYISNDTTLMSQRAAEGFDTYPEDTSISLESNKKKVLRHGMTNPR</sequence>
<evidence type="ECO:0000313" key="2">
    <source>
        <dbReference type="Proteomes" id="UP000887013"/>
    </source>
</evidence>
<comment type="caution">
    <text evidence="1">The sequence shown here is derived from an EMBL/GenBank/DDBJ whole genome shotgun (WGS) entry which is preliminary data.</text>
</comment>
<dbReference type="OrthoDB" id="6436442at2759"/>
<dbReference type="AlphaFoldDB" id="A0A8X6NRG2"/>
<reference evidence="1" key="1">
    <citation type="submission" date="2020-08" db="EMBL/GenBank/DDBJ databases">
        <title>Multicomponent nature underlies the extraordinary mechanical properties of spider dragline silk.</title>
        <authorList>
            <person name="Kono N."/>
            <person name="Nakamura H."/>
            <person name="Mori M."/>
            <person name="Yoshida Y."/>
            <person name="Ohtoshi R."/>
            <person name="Malay A.D."/>
            <person name="Moran D.A.P."/>
            <person name="Tomita M."/>
            <person name="Numata K."/>
            <person name="Arakawa K."/>
        </authorList>
    </citation>
    <scope>NUCLEOTIDE SEQUENCE</scope>
</reference>
<keyword evidence="2" id="KW-1185">Reference proteome</keyword>
<accession>A0A8X6NRG2</accession>
<name>A0A8X6NRG2_NEPPI</name>
<dbReference type="Proteomes" id="UP000887013">
    <property type="component" value="Unassembled WGS sequence"/>
</dbReference>
<dbReference type="EMBL" id="BMAW01060662">
    <property type="protein sequence ID" value="GFT27394.1"/>
    <property type="molecule type" value="Genomic_DNA"/>
</dbReference>
<evidence type="ECO:0000313" key="1">
    <source>
        <dbReference type="EMBL" id="GFT27394.1"/>
    </source>
</evidence>
<protein>
    <submittedName>
        <fullName evidence="1">Uncharacterized protein</fullName>
    </submittedName>
</protein>